<evidence type="ECO:0000256" key="6">
    <source>
        <dbReference type="ARBA" id="ARBA00022989"/>
    </source>
</evidence>
<dbReference type="Proteomes" id="UP000229631">
    <property type="component" value="Unassembled WGS sequence"/>
</dbReference>
<keyword evidence="2" id="KW-1003">Cell membrane</keyword>
<feature type="transmembrane region" description="Helical" evidence="8">
    <location>
        <begin position="325"/>
        <end position="341"/>
    </location>
</feature>
<evidence type="ECO:0000256" key="7">
    <source>
        <dbReference type="ARBA" id="ARBA00023136"/>
    </source>
</evidence>
<keyword evidence="3" id="KW-0328">Glycosyltransferase</keyword>
<dbReference type="EMBL" id="PEVC01000033">
    <property type="protein sequence ID" value="PIV01067.1"/>
    <property type="molecule type" value="Genomic_DNA"/>
</dbReference>
<feature type="transmembrane region" description="Helical" evidence="8">
    <location>
        <begin position="347"/>
        <end position="365"/>
    </location>
</feature>
<evidence type="ECO:0000313" key="10">
    <source>
        <dbReference type="EMBL" id="PIV01067.1"/>
    </source>
</evidence>
<accession>A0A2M7BD99</accession>
<comment type="subcellular location">
    <subcellularLocation>
        <location evidence="1">Cell membrane</location>
        <topology evidence="1">Multi-pass membrane protein</topology>
    </subcellularLocation>
</comment>
<organism evidence="10 11">
    <name type="scientific">Candidatus Shapirobacteria bacterium CG03_land_8_20_14_0_80_39_12</name>
    <dbReference type="NCBI Taxonomy" id="1974879"/>
    <lineage>
        <taxon>Bacteria</taxon>
        <taxon>Candidatus Shapironibacteriota</taxon>
    </lineage>
</organism>
<evidence type="ECO:0000256" key="5">
    <source>
        <dbReference type="ARBA" id="ARBA00022692"/>
    </source>
</evidence>
<dbReference type="PANTHER" id="PTHR33908:SF11">
    <property type="entry name" value="MEMBRANE PROTEIN"/>
    <property type="match status" value="1"/>
</dbReference>
<protein>
    <recommendedName>
        <fullName evidence="9">Glycosyltransferase RgtA/B/C/D-like domain-containing protein</fullName>
    </recommendedName>
</protein>
<reference evidence="11" key="1">
    <citation type="submission" date="2017-09" db="EMBL/GenBank/DDBJ databases">
        <title>Depth-based differentiation of microbial function through sediment-hosted aquifers and enrichment of novel symbionts in the deep terrestrial subsurface.</title>
        <authorList>
            <person name="Probst A.J."/>
            <person name="Ladd B."/>
            <person name="Jarett J.K."/>
            <person name="Geller-Mcgrath D.E."/>
            <person name="Sieber C.M.K."/>
            <person name="Emerson J.B."/>
            <person name="Anantharaman K."/>
            <person name="Thomas B.C."/>
            <person name="Malmstrom R."/>
            <person name="Stieglmeier M."/>
            <person name="Klingl A."/>
            <person name="Woyke T."/>
            <person name="Ryan C.M."/>
            <person name="Banfield J.F."/>
        </authorList>
    </citation>
    <scope>NUCLEOTIDE SEQUENCE [LARGE SCALE GENOMIC DNA]</scope>
</reference>
<feature type="transmembrane region" description="Helical" evidence="8">
    <location>
        <begin position="171"/>
        <end position="194"/>
    </location>
</feature>
<evidence type="ECO:0000256" key="1">
    <source>
        <dbReference type="ARBA" id="ARBA00004651"/>
    </source>
</evidence>
<dbReference type="Pfam" id="PF13231">
    <property type="entry name" value="PMT_2"/>
    <property type="match status" value="1"/>
</dbReference>
<feature type="transmembrane region" description="Helical" evidence="8">
    <location>
        <begin position="65"/>
        <end position="86"/>
    </location>
</feature>
<feature type="transmembrane region" description="Helical" evidence="8">
    <location>
        <begin position="129"/>
        <end position="159"/>
    </location>
</feature>
<keyword evidence="7 8" id="KW-0472">Membrane</keyword>
<evidence type="ECO:0000313" key="11">
    <source>
        <dbReference type="Proteomes" id="UP000229631"/>
    </source>
</evidence>
<evidence type="ECO:0000256" key="8">
    <source>
        <dbReference type="SAM" id="Phobius"/>
    </source>
</evidence>
<evidence type="ECO:0000259" key="9">
    <source>
        <dbReference type="Pfam" id="PF13231"/>
    </source>
</evidence>
<feature type="transmembrane region" description="Helical" evidence="8">
    <location>
        <begin position="27"/>
        <end position="45"/>
    </location>
</feature>
<dbReference type="GO" id="GO:0009103">
    <property type="term" value="P:lipopolysaccharide biosynthetic process"/>
    <property type="evidence" value="ECO:0007669"/>
    <property type="project" value="UniProtKB-ARBA"/>
</dbReference>
<evidence type="ECO:0000256" key="3">
    <source>
        <dbReference type="ARBA" id="ARBA00022676"/>
    </source>
</evidence>
<dbReference type="AlphaFoldDB" id="A0A2M7BD99"/>
<feature type="transmembrane region" description="Helical" evidence="8">
    <location>
        <begin position="397"/>
        <end position="415"/>
    </location>
</feature>
<keyword evidence="6 8" id="KW-1133">Transmembrane helix</keyword>
<evidence type="ECO:0000256" key="2">
    <source>
        <dbReference type="ARBA" id="ARBA00022475"/>
    </source>
</evidence>
<keyword evidence="5 8" id="KW-0812">Transmembrane</keyword>
<dbReference type="InterPro" id="IPR038731">
    <property type="entry name" value="RgtA/B/C-like"/>
</dbReference>
<name>A0A2M7BD99_9BACT</name>
<comment type="caution">
    <text evidence="10">The sequence shown here is derived from an EMBL/GenBank/DDBJ whole genome shotgun (WGS) entry which is preliminary data.</text>
</comment>
<evidence type="ECO:0000256" key="4">
    <source>
        <dbReference type="ARBA" id="ARBA00022679"/>
    </source>
</evidence>
<dbReference type="GO" id="GO:0005886">
    <property type="term" value="C:plasma membrane"/>
    <property type="evidence" value="ECO:0007669"/>
    <property type="project" value="UniProtKB-SubCell"/>
</dbReference>
<dbReference type="InterPro" id="IPR050297">
    <property type="entry name" value="LipidA_mod_glycosyltrf_83"/>
</dbReference>
<proteinExistence type="predicted"/>
<feature type="transmembrane region" description="Helical" evidence="8">
    <location>
        <begin position="374"/>
        <end position="391"/>
    </location>
</feature>
<feature type="transmembrane region" description="Helical" evidence="8">
    <location>
        <begin position="227"/>
        <end position="253"/>
    </location>
</feature>
<sequence>MVELAILTGIFGYLVLGLGLAGILGEIKILGTLGIASLFFLTFSLRKRIYLFLKEFWQNLKKDKIFLFLFSLFILQIIVNFIGALGPELSFDSLWYHLTIPKIYLQQGRIFFIPGGLFYYSAMPKLLEMLYLATLPFSSLGILAKIIHFSFGVLSAVALYNLVKRYLGSRLAILSSVIFYTTLIVGWMSVTAYVDLGRTFFEILALDLFLQWIESKQKDQSRLLDSAVLLGLAISTKLIALASLPIFLIILLIKTKKIKLSLIFGLISLLISLPWFVFSFLHTGNPFYPVFSSLLDASHKIVFPNILIYLRDVFLLFFNSFDPISPVFLIFMPLIFLSFFHKKENNQSFLTLKLYVLLSLLFWCLTPRTGGSRFILPYLPAVSFLLVWVVFQGKIFYRQILYLVTVFICVINLGYRGLANAKFVKVILKRQSIQSFLERNLNFKNNEFLDLNKDLAKIIRKNDLVLIYGSHNLFYTDFPIVHESFTPKGVYFSYLLTQNIDLPEKYRDLKKIYSNQRSGISLYVFGQKWE</sequence>
<feature type="transmembrane region" description="Helical" evidence="8">
    <location>
        <begin position="260"/>
        <end position="281"/>
    </location>
</feature>
<feature type="domain" description="Glycosyltransferase RgtA/B/C/D-like" evidence="9">
    <location>
        <begin position="147"/>
        <end position="276"/>
    </location>
</feature>
<keyword evidence="4" id="KW-0808">Transferase</keyword>
<dbReference type="PANTHER" id="PTHR33908">
    <property type="entry name" value="MANNOSYLTRANSFERASE YKCB-RELATED"/>
    <property type="match status" value="1"/>
</dbReference>
<gene>
    <name evidence="10" type="ORF">COS54_01700</name>
</gene>
<dbReference type="GO" id="GO:0016763">
    <property type="term" value="F:pentosyltransferase activity"/>
    <property type="evidence" value="ECO:0007669"/>
    <property type="project" value="TreeGrafter"/>
</dbReference>